<dbReference type="Pfam" id="PF05845">
    <property type="entry name" value="PhnH"/>
    <property type="match status" value="1"/>
</dbReference>
<dbReference type="SUPFAM" id="SSF159709">
    <property type="entry name" value="PhnH-like"/>
    <property type="match status" value="1"/>
</dbReference>
<dbReference type="NCBIfam" id="TIGR03292">
    <property type="entry name" value="PhnH_redo"/>
    <property type="match status" value="1"/>
</dbReference>
<reference evidence="1 2" key="1">
    <citation type="submission" date="2016-10" db="EMBL/GenBank/DDBJ databases">
        <authorList>
            <person name="de Groot N.N."/>
        </authorList>
    </citation>
    <scope>NUCLEOTIDE SEQUENCE [LARGE SCALE GENOMIC DNA]</scope>
    <source>
        <strain evidence="1 2">CGMCC 1.9157</strain>
    </source>
</reference>
<dbReference type="InterPro" id="IPR038058">
    <property type="entry name" value="PhnH-like_sp"/>
</dbReference>
<dbReference type="STRING" id="655353.SAMN04488056_101392"/>
<proteinExistence type="predicted"/>
<dbReference type="GO" id="GO:0019634">
    <property type="term" value="P:organic phosphonate metabolic process"/>
    <property type="evidence" value="ECO:0007669"/>
    <property type="project" value="InterPro"/>
</dbReference>
<dbReference type="EMBL" id="FOVR01000001">
    <property type="protein sequence ID" value="SFN58780.1"/>
    <property type="molecule type" value="Genomic_DNA"/>
</dbReference>
<keyword evidence="2" id="KW-1185">Reference proteome</keyword>
<accession>A0A1I5A8Y6</accession>
<evidence type="ECO:0000313" key="1">
    <source>
        <dbReference type="EMBL" id="SFN58780.1"/>
    </source>
</evidence>
<sequence length="221" mass="23576">MAEMMSNNPATGANLDAMIGGLGDPVFQTQRLFRSIMDAMARPGTIHPLKTDAQPPASIYPLTAAVLATLADADTSVWLEEALADNSALVNWLTFHIGAPFAAEPSEASFAVLKGGKEMPALDGFAKGSQDYPDRSATLIIEVEALSDKPQWCLSGPGIKDQNSLTVSVLSSLFVSQWQDNHALFPRGVDIIFVSPDAIACLPRTTRIALANPNASDKQEH</sequence>
<dbReference type="RefSeq" id="WP_244544556.1">
    <property type="nucleotide sequence ID" value="NZ_FOVR01000001.1"/>
</dbReference>
<dbReference type="InterPro" id="IPR008772">
    <property type="entry name" value="Phosphonate_metab_PhnH"/>
</dbReference>
<dbReference type="Gene3D" id="3.40.50.11310">
    <property type="entry name" value="Bacterial phosphonate metabolism protein PhnH"/>
    <property type="match status" value="1"/>
</dbReference>
<protein>
    <submittedName>
        <fullName evidence="1">Alpha-D-ribose 1-methylphosphonate 5-triphosphate synthase subunit PhnH</fullName>
    </submittedName>
</protein>
<gene>
    <name evidence="1" type="ORF">SAMN04488056_101392</name>
</gene>
<dbReference type="Proteomes" id="UP000199236">
    <property type="component" value="Unassembled WGS sequence"/>
</dbReference>
<organism evidence="1 2">
    <name type="scientific">Cohaesibacter marisflavi</name>
    <dbReference type="NCBI Taxonomy" id="655353"/>
    <lineage>
        <taxon>Bacteria</taxon>
        <taxon>Pseudomonadati</taxon>
        <taxon>Pseudomonadota</taxon>
        <taxon>Alphaproteobacteria</taxon>
        <taxon>Hyphomicrobiales</taxon>
        <taxon>Cohaesibacteraceae</taxon>
    </lineage>
</organism>
<name>A0A1I5A8Y6_9HYPH</name>
<dbReference type="PIRSF" id="PIRSF020680">
    <property type="entry name" value="PhnH"/>
    <property type="match status" value="1"/>
</dbReference>
<evidence type="ECO:0000313" key="2">
    <source>
        <dbReference type="Proteomes" id="UP000199236"/>
    </source>
</evidence>
<dbReference type="AlphaFoldDB" id="A0A1I5A8Y6"/>